<dbReference type="EMBL" id="CAKKLH010000062">
    <property type="protein sequence ID" value="CAH0101622.1"/>
    <property type="molecule type" value="Genomic_DNA"/>
</dbReference>
<reference evidence="3" key="1">
    <citation type="submission" date="2021-11" db="EMBL/GenBank/DDBJ databases">
        <authorList>
            <person name="Schell T."/>
        </authorList>
    </citation>
    <scope>NUCLEOTIDE SEQUENCE</scope>
    <source>
        <strain evidence="3">M5</strain>
    </source>
</reference>
<name>A0A8J2WCL0_9CRUS</name>
<evidence type="ECO:0000256" key="2">
    <source>
        <dbReference type="SAM" id="SignalP"/>
    </source>
</evidence>
<gene>
    <name evidence="3" type="ORF">DGAL_LOCUS3960</name>
</gene>
<evidence type="ECO:0000256" key="1">
    <source>
        <dbReference type="SAM" id="MobiDB-lite"/>
    </source>
</evidence>
<feature type="region of interest" description="Disordered" evidence="1">
    <location>
        <begin position="523"/>
        <end position="553"/>
    </location>
</feature>
<proteinExistence type="predicted"/>
<feature type="signal peptide" evidence="2">
    <location>
        <begin position="1"/>
        <end position="19"/>
    </location>
</feature>
<accession>A0A8J2WCL0</accession>
<dbReference type="OrthoDB" id="6345212at2759"/>
<keyword evidence="4" id="KW-1185">Reference proteome</keyword>
<dbReference type="Proteomes" id="UP000789390">
    <property type="component" value="Unassembled WGS sequence"/>
</dbReference>
<dbReference type="AlphaFoldDB" id="A0A8J2WCL0"/>
<organism evidence="3 4">
    <name type="scientific">Daphnia galeata</name>
    <dbReference type="NCBI Taxonomy" id="27404"/>
    <lineage>
        <taxon>Eukaryota</taxon>
        <taxon>Metazoa</taxon>
        <taxon>Ecdysozoa</taxon>
        <taxon>Arthropoda</taxon>
        <taxon>Crustacea</taxon>
        <taxon>Branchiopoda</taxon>
        <taxon>Diplostraca</taxon>
        <taxon>Cladocera</taxon>
        <taxon>Anomopoda</taxon>
        <taxon>Daphniidae</taxon>
        <taxon>Daphnia</taxon>
    </lineage>
</organism>
<keyword evidence="2" id="KW-0732">Signal</keyword>
<evidence type="ECO:0000313" key="4">
    <source>
        <dbReference type="Proteomes" id="UP000789390"/>
    </source>
</evidence>
<sequence length="636" mass="72306">MKFFFILLLVFSCCDPKFCLEEDFAKLRVICTVSDDTVPITEKEDLSLDELCSDVLYKVSLKKQSFYWENALNISNPVSSFRNRHPNLRLHISVDDSFLETKSLSEATPFISFLRKMNSSGLDVIVNPQTNLAVLSLVLLNYQQILFGNFLELSITVDSRVDINLMVERGIQDLVDNIFYLPNNIISKDNEDMSKTNFYGLSANKLVIGLSSVVFVVPNSEDRSKIPLFNELCNGSNLNQWKPRIQPDDQVMWKHSEKKWKFAMQMGLAVTNQMNKIHPNNSRAGIFLFDVSFRIEDNPICSRHKTLFIDSLREAIGGHGFGNNRKRRVKRDPTEPLSITTKLQMKLIEEDSRLGKVLVFAVGDEDEQFRKYYRIHDKDSLLQSPVDHIILGYDDSGKIYDLYQPMPRELSHESILNTIHQYYVDKILGGGGGNTYGAVQLQPPNILVYPSGNHPVPILVTWVRVASPVVRLMPRKTRKHFSTTTSSTTSIPSTTHRMCTDSQNPFQRCFIPVGLMEILNSKSRPSTTTTTRKSTAMRQTTTKPLVPMNPHARADDSIDASLHVTTLAAPEVTIPSLQSTLPLPNKQDSKLLNSRMANPSKKQILCNRESPHSHFSCKTRNRRFVNTQFKRSITKT</sequence>
<comment type="caution">
    <text evidence="3">The sequence shown here is derived from an EMBL/GenBank/DDBJ whole genome shotgun (WGS) entry which is preliminary data.</text>
</comment>
<evidence type="ECO:0000313" key="3">
    <source>
        <dbReference type="EMBL" id="CAH0101622.1"/>
    </source>
</evidence>
<feature type="chain" id="PRO_5035188378" evidence="2">
    <location>
        <begin position="20"/>
        <end position="636"/>
    </location>
</feature>
<protein>
    <submittedName>
        <fullName evidence="3">Uncharacterized protein</fullName>
    </submittedName>
</protein>
<feature type="compositionally biased region" description="Low complexity" evidence="1">
    <location>
        <begin position="523"/>
        <end position="542"/>
    </location>
</feature>